<dbReference type="Gene3D" id="3.10.350.10">
    <property type="entry name" value="LysM domain"/>
    <property type="match status" value="1"/>
</dbReference>
<organism evidence="1">
    <name type="scientific">marine sediment metagenome</name>
    <dbReference type="NCBI Taxonomy" id="412755"/>
    <lineage>
        <taxon>unclassified sequences</taxon>
        <taxon>metagenomes</taxon>
        <taxon>ecological metagenomes</taxon>
    </lineage>
</organism>
<sequence>MAENLNLSSDSRYKDTPVYAVTGGPMFALFEAPGEFTQVQTDARRHRIRQHEVGMLDALAVRYYGPTQESLWWAIALANAILDPEEMYAGQVLLIPPRSAVLSFISRVPSA</sequence>
<reference evidence="1" key="1">
    <citation type="journal article" date="2015" name="Nature">
        <title>Complex archaea that bridge the gap between prokaryotes and eukaryotes.</title>
        <authorList>
            <person name="Spang A."/>
            <person name="Saw J.H."/>
            <person name="Jorgensen S.L."/>
            <person name="Zaremba-Niedzwiedzka K."/>
            <person name="Martijn J."/>
            <person name="Lind A.E."/>
            <person name="van Eijk R."/>
            <person name="Schleper C."/>
            <person name="Guy L."/>
            <person name="Ettema T.J."/>
        </authorList>
    </citation>
    <scope>NUCLEOTIDE SEQUENCE</scope>
</reference>
<proteinExistence type="predicted"/>
<name>A0A0F9QCS0_9ZZZZ</name>
<dbReference type="AlphaFoldDB" id="A0A0F9QCS0"/>
<comment type="caution">
    <text evidence="1">The sequence shown here is derived from an EMBL/GenBank/DDBJ whole genome shotgun (WGS) entry which is preliminary data.</text>
</comment>
<accession>A0A0F9QCS0</accession>
<dbReference type="InterPro" id="IPR036779">
    <property type="entry name" value="LysM_dom_sf"/>
</dbReference>
<dbReference type="EMBL" id="LAZR01001711">
    <property type="protein sequence ID" value="KKN40339.1"/>
    <property type="molecule type" value="Genomic_DNA"/>
</dbReference>
<protein>
    <recommendedName>
        <fullName evidence="2">LysM domain-containing protein</fullName>
    </recommendedName>
</protein>
<evidence type="ECO:0000313" key="1">
    <source>
        <dbReference type="EMBL" id="KKN40339.1"/>
    </source>
</evidence>
<evidence type="ECO:0008006" key="2">
    <source>
        <dbReference type="Google" id="ProtNLM"/>
    </source>
</evidence>
<gene>
    <name evidence="1" type="ORF">LCGC14_0734430</name>
</gene>